<reference evidence="3" key="1">
    <citation type="journal article" date="2016" name="Nat. Genet.">
        <title>A high-quality carrot genome assembly provides new insights into carotenoid accumulation and asterid genome evolution.</title>
        <authorList>
            <person name="Iorizzo M."/>
            <person name="Ellison S."/>
            <person name="Senalik D."/>
            <person name="Zeng P."/>
            <person name="Satapoomin P."/>
            <person name="Huang J."/>
            <person name="Bowman M."/>
            <person name="Iovene M."/>
            <person name="Sanseverino W."/>
            <person name="Cavagnaro P."/>
            <person name="Yildiz M."/>
            <person name="Macko-Podgorni A."/>
            <person name="Moranska E."/>
            <person name="Grzebelus E."/>
            <person name="Grzebelus D."/>
            <person name="Ashrafi H."/>
            <person name="Zheng Z."/>
            <person name="Cheng S."/>
            <person name="Spooner D."/>
            <person name="Van Deynze A."/>
            <person name="Simon P."/>
        </authorList>
    </citation>
    <scope>NUCLEOTIDE SEQUENCE</scope>
    <source>
        <tissue evidence="3">Leaf</tissue>
    </source>
</reference>
<evidence type="ECO:0000256" key="1">
    <source>
        <dbReference type="SAM" id="Coils"/>
    </source>
</evidence>
<reference evidence="3" key="2">
    <citation type="submission" date="2022-03" db="EMBL/GenBank/DDBJ databases">
        <title>Draft title - Genomic analysis of global carrot germplasm unveils the trajectory of domestication and the origin of high carotenoid orange carrot.</title>
        <authorList>
            <person name="Iorizzo M."/>
            <person name="Ellison S."/>
            <person name="Senalik D."/>
            <person name="Macko-Podgorni A."/>
            <person name="Grzebelus D."/>
            <person name="Bostan H."/>
            <person name="Rolling W."/>
            <person name="Curaba J."/>
            <person name="Simon P."/>
        </authorList>
    </citation>
    <scope>NUCLEOTIDE SEQUENCE</scope>
    <source>
        <tissue evidence="3">Leaf</tissue>
    </source>
</reference>
<dbReference type="Proteomes" id="UP000077755">
    <property type="component" value="Chromosome 5"/>
</dbReference>
<keyword evidence="1" id="KW-0175">Coiled coil</keyword>
<evidence type="ECO:0000313" key="4">
    <source>
        <dbReference type="Proteomes" id="UP000077755"/>
    </source>
</evidence>
<dbReference type="AlphaFoldDB" id="A0AAF0X352"/>
<feature type="region of interest" description="Disordered" evidence="2">
    <location>
        <begin position="1"/>
        <end position="34"/>
    </location>
</feature>
<keyword evidence="4" id="KW-1185">Reference proteome</keyword>
<gene>
    <name evidence="3" type="ORF">DCAR_0520082</name>
</gene>
<proteinExistence type="predicted"/>
<protein>
    <submittedName>
        <fullName evidence="3">Uncharacterized protein</fullName>
    </submittedName>
</protein>
<name>A0AAF0X352_DAUCS</name>
<evidence type="ECO:0000313" key="3">
    <source>
        <dbReference type="EMBL" id="WOH00708.1"/>
    </source>
</evidence>
<sequence>MKVYQRNKATLRAKRSQPVDGSSEPQPVDENKLYSDVVGGRNKRNRIYGLGSSQDIFYEPSSSTIARLSTVQSKSQDYQKLETELEEMKERIKEMDEVKQRMREMESQIAKMLECQNQ</sequence>
<evidence type="ECO:0000256" key="2">
    <source>
        <dbReference type="SAM" id="MobiDB-lite"/>
    </source>
</evidence>
<organism evidence="3 4">
    <name type="scientific">Daucus carota subsp. sativus</name>
    <name type="common">Carrot</name>
    <dbReference type="NCBI Taxonomy" id="79200"/>
    <lineage>
        <taxon>Eukaryota</taxon>
        <taxon>Viridiplantae</taxon>
        <taxon>Streptophyta</taxon>
        <taxon>Embryophyta</taxon>
        <taxon>Tracheophyta</taxon>
        <taxon>Spermatophyta</taxon>
        <taxon>Magnoliopsida</taxon>
        <taxon>eudicotyledons</taxon>
        <taxon>Gunneridae</taxon>
        <taxon>Pentapetalae</taxon>
        <taxon>asterids</taxon>
        <taxon>campanulids</taxon>
        <taxon>Apiales</taxon>
        <taxon>Apiaceae</taxon>
        <taxon>Apioideae</taxon>
        <taxon>Scandiceae</taxon>
        <taxon>Daucinae</taxon>
        <taxon>Daucus</taxon>
        <taxon>Daucus sect. Daucus</taxon>
    </lineage>
</organism>
<dbReference type="EMBL" id="CP093347">
    <property type="protein sequence ID" value="WOH00708.1"/>
    <property type="molecule type" value="Genomic_DNA"/>
</dbReference>
<feature type="coiled-coil region" evidence="1">
    <location>
        <begin position="71"/>
        <end position="115"/>
    </location>
</feature>
<accession>A0AAF0X352</accession>